<dbReference type="Proteomes" id="UP000198210">
    <property type="component" value="Chromosome I"/>
</dbReference>
<evidence type="ECO:0000259" key="3">
    <source>
        <dbReference type="PROSITE" id="PS50075"/>
    </source>
</evidence>
<keyword evidence="2" id="KW-0597">Phosphoprotein</keyword>
<dbReference type="PANTHER" id="PTHR44845:SF6">
    <property type="entry name" value="BETA-ALANINE-ACTIVATING ENZYME"/>
    <property type="match status" value="1"/>
</dbReference>
<dbReference type="SUPFAM" id="SSF47336">
    <property type="entry name" value="ACP-like"/>
    <property type="match status" value="1"/>
</dbReference>
<evidence type="ECO:0000313" key="5">
    <source>
        <dbReference type="Proteomes" id="UP000198210"/>
    </source>
</evidence>
<accession>A0A1C5J658</accession>
<dbReference type="Gene3D" id="3.30.300.30">
    <property type="match status" value="1"/>
</dbReference>
<dbReference type="Gene3D" id="3.40.50.1820">
    <property type="entry name" value="alpha/beta hydrolase"/>
    <property type="match status" value="1"/>
</dbReference>
<reference evidence="4 5" key="1">
    <citation type="submission" date="2016-06" db="EMBL/GenBank/DDBJ databases">
        <authorList>
            <person name="Kjaerup R.B."/>
            <person name="Dalgaard T.S."/>
            <person name="Juul-Madsen H.R."/>
        </authorList>
    </citation>
    <scope>NUCLEOTIDE SEQUENCE [LARGE SCALE GENOMIC DNA]</scope>
    <source>
        <strain evidence="4 5">DSM 45097</strain>
    </source>
</reference>
<dbReference type="EMBL" id="LT607751">
    <property type="protein sequence ID" value="SCG66064.1"/>
    <property type="molecule type" value="Genomic_DNA"/>
</dbReference>
<name>A0A1C5J658_9ACTN</name>
<dbReference type="InterPro" id="IPR036736">
    <property type="entry name" value="ACP-like_sf"/>
</dbReference>
<dbReference type="InterPro" id="IPR045851">
    <property type="entry name" value="AMP-bd_C_sf"/>
</dbReference>
<dbReference type="SUPFAM" id="SSF56801">
    <property type="entry name" value="Acetyl-CoA synthetase-like"/>
    <property type="match status" value="1"/>
</dbReference>
<keyword evidence="5" id="KW-1185">Reference proteome</keyword>
<proteinExistence type="predicted"/>
<organism evidence="4 5">
    <name type="scientific">Micromonospora siamensis</name>
    <dbReference type="NCBI Taxonomy" id="299152"/>
    <lineage>
        <taxon>Bacteria</taxon>
        <taxon>Bacillati</taxon>
        <taxon>Actinomycetota</taxon>
        <taxon>Actinomycetes</taxon>
        <taxon>Micromonosporales</taxon>
        <taxon>Micromonosporaceae</taxon>
        <taxon>Micromonospora</taxon>
    </lineage>
</organism>
<keyword evidence="1" id="KW-0596">Phosphopantetheine</keyword>
<evidence type="ECO:0000313" key="4">
    <source>
        <dbReference type="EMBL" id="SCG66064.1"/>
    </source>
</evidence>
<feature type="domain" description="Carrier" evidence="3">
    <location>
        <begin position="99"/>
        <end position="174"/>
    </location>
</feature>
<dbReference type="InterPro" id="IPR029058">
    <property type="entry name" value="AB_hydrolase_fold"/>
</dbReference>
<dbReference type="AlphaFoldDB" id="A0A1C5J658"/>
<evidence type="ECO:0000256" key="2">
    <source>
        <dbReference type="ARBA" id="ARBA00022553"/>
    </source>
</evidence>
<sequence length="177" mass="19118">MNDPEIQKVRAALAEFADLDAVLLTRHATTQVSPCLIAYVSPADIDQAALHAHARKHLPRHLVPAAIVVTDTIPATAAGLPDTQALPLPDLSGLASYEAPETTRQDILCDLFAEILRVPRVGIDDDFFGLGGRSVDAMMLAARISTDLGIRIRMVDLFEVSTVRGLDQLLQESEARS</sequence>
<protein>
    <submittedName>
        <fullName evidence="4">Acyl carrier protein</fullName>
    </submittedName>
</protein>
<evidence type="ECO:0000256" key="1">
    <source>
        <dbReference type="ARBA" id="ARBA00022450"/>
    </source>
</evidence>
<dbReference type="PANTHER" id="PTHR44845">
    <property type="entry name" value="CARRIER DOMAIN-CONTAINING PROTEIN"/>
    <property type="match status" value="1"/>
</dbReference>
<gene>
    <name evidence="4" type="ORF">GA0074704_4167</name>
</gene>
<dbReference type="PROSITE" id="PS50075">
    <property type="entry name" value="CARRIER"/>
    <property type="match status" value="1"/>
</dbReference>
<dbReference type="Pfam" id="PF00550">
    <property type="entry name" value="PP-binding"/>
    <property type="match status" value="1"/>
</dbReference>
<dbReference type="InterPro" id="IPR009081">
    <property type="entry name" value="PP-bd_ACP"/>
</dbReference>